<sequence length="71" mass="7718">MRYPLLAFLFVFVLGPYTAHALLTGAARIQPRDATVPAIQRSAKISDRSHFGGGVLISMRQSGAHRLIALN</sequence>
<organism evidence="1 2">
    <name type="scientific">Devosia albogilva</name>
    <dbReference type="NCBI Taxonomy" id="429726"/>
    <lineage>
        <taxon>Bacteria</taxon>
        <taxon>Pseudomonadati</taxon>
        <taxon>Pseudomonadota</taxon>
        <taxon>Alphaproteobacteria</taxon>
        <taxon>Hyphomicrobiales</taxon>
        <taxon>Devosiaceae</taxon>
        <taxon>Devosia</taxon>
    </lineage>
</organism>
<reference evidence="2" key="1">
    <citation type="journal article" date="2019" name="Int. J. Syst. Evol. Microbiol.">
        <title>The Global Catalogue of Microorganisms (GCM) 10K type strain sequencing project: providing services to taxonomists for standard genome sequencing and annotation.</title>
        <authorList>
            <consortium name="The Broad Institute Genomics Platform"/>
            <consortium name="The Broad Institute Genome Sequencing Center for Infectious Disease"/>
            <person name="Wu L."/>
            <person name="Ma J."/>
        </authorList>
    </citation>
    <scope>NUCLEOTIDE SEQUENCE [LARGE SCALE GENOMIC DNA]</scope>
    <source>
        <strain evidence="2">CCM 7427</strain>
    </source>
</reference>
<evidence type="ECO:0000313" key="1">
    <source>
        <dbReference type="EMBL" id="MFD2648340.1"/>
    </source>
</evidence>
<keyword evidence="2" id="KW-1185">Reference proteome</keyword>
<dbReference type="EMBL" id="JBHUNP010000001">
    <property type="protein sequence ID" value="MFD2648340.1"/>
    <property type="molecule type" value="Genomic_DNA"/>
</dbReference>
<evidence type="ECO:0000313" key="2">
    <source>
        <dbReference type="Proteomes" id="UP001597521"/>
    </source>
</evidence>
<gene>
    <name evidence="1" type="ORF">ACFSX5_11110</name>
</gene>
<dbReference type="Proteomes" id="UP001597521">
    <property type="component" value="Unassembled WGS sequence"/>
</dbReference>
<name>A0ABW5QKS3_9HYPH</name>
<protein>
    <submittedName>
        <fullName evidence="1">Uncharacterized protein</fullName>
    </submittedName>
</protein>
<accession>A0ABW5QKS3</accession>
<proteinExistence type="predicted"/>
<dbReference type="RefSeq" id="WP_386833491.1">
    <property type="nucleotide sequence ID" value="NZ_JBHUNP010000001.1"/>
</dbReference>
<comment type="caution">
    <text evidence="1">The sequence shown here is derived from an EMBL/GenBank/DDBJ whole genome shotgun (WGS) entry which is preliminary data.</text>
</comment>